<sequence length="65" mass="7754">MVKVNKAQHAQKGLNPSWSKDAKGMLIHCSWNLGLFYDLYYFISKLCIRYELFVKLFLKLNWDLL</sequence>
<name>A0A2P2QXZ9_RHIMU</name>
<dbReference type="EMBL" id="GGEC01091343">
    <property type="protein sequence ID" value="MBX71827.1"/>
    <property type="molecule type" value="Transcribed_RNA"/>
</dbReference>
<proteinExistence type="predicted"/>
<protein>
    <submittedName>
        <fullName evidence="1">Uncharacterized protein</fullName>
    </submittedName>
</protein>
<dbReference type="AlphaFoldDB" id="A0A2P2QXZ9"/>
<accession>A0A2P2QXZ9</accession>
<organism evidence="1">
    <name type="scientific">Rhizophora mucronata</name>
    <name type="common">Asiatic mangrove</name>
    <dbReference type="NCBI Taxonomy" id="61149"/>
    <lineage>
        <taxon>Eukaryota</taxon>
        <taxon>Viridiplantae</taxon>
        <taxon>Streptophyta</taxon>
        <taxon>Embryophyta</taxon>
        <taxon>Tracheophyta</taxon>
        <taxon>Spermatophyta</taxon>
        <taxon>Magnoliopsida</taxon>
        <taxon>eudicotyledons</taxon>
        <taxon>Gunneridae</taxon>
        <taxon>Pentapetalae</taxon>
        <taxon>rosids</taxon>
        <taxon>fabids</taxon>
        <taxon>Malpighiales</taxon>
        <taxon>Rhizophoraceae</taxon>
        <taxon>Rhizophora</taxon>
    </lineage>
</organism>
<evidence type="ECO:0000313" key="1">
    <source>
        <dbReference type="EMBL" id="MBX71827.1"/>
    </source>
</evidence>
<reference evidence="1" key="1">
    <citation type="submission" date="2018-02" db="EMBL/GenBank/DDBJ databases">
        <title>Rhizophora mucronata_Transcriptome.</title>
        <authorList>
            <person name="Meera S.P."/>
            <person name="Sreeshan A."/>
            <person name="Augustine A."/>
        </authorList>
    </citation>
    <scope>NUCLEOTIDE SEQUENCE</scope>
    <source>
        <tissue evidence="1">Leaf</tissue>
    </source>
</reference>